<reference evidence="1 2" key="1">
    <citation type="submission" date="2015-01" db="EMBL/GenBank/DDBJ databases">
        <title>Evolution of Trichinella species and genotypes.</title>
        <authorList>
            <person name="Korhonen P.K."/>
            <person name="Edoardo P."/>
            <person name="Giuseppe L.R."/>
            <person name="Gasser R.B."/>
        </authorList>
    </citation>
    <scope>NUCLEOTIDE SEQUENCE [LARGE SCALE GENOMIC DNA]</scope>
    <source>
        <strain evidence="1">ISS141</strain>
    </source>
</reference>
<comment type="caution">
    <text evidence="1">The sequence shown here is derived from an EMBL/GenBank/DDBJ whole genome shotgun (WGS) entry which is preliminary data.</text>
</comment>
<dbReference type="Proteomes" id="UP000054815">
    <property type="component" value="Unassembled WGS sequence"/>
</dbReference>
<dbReference type="EMBL" id="JYDU01000032">
    <property type="protein sequence ID" value="KRX97387.1"/>
    <property type="molecule type" value="Genomic_DNA"/>
</dbReference>
<name>A0A0V0YBF8_TRIPS</name>
<accession>A0A0V0YBF8</accession>
<dbReference type="AlphaFoldDB" id="A0A0V0YBF8"/>
<protein>
    <submittedName>
        <fullName evidence="1">Uncharacterized protein</fullName>
    </submittedName>
</protein>
<sequence>MPSAVDLDNLIERQRFNIWPFRQGDDRWLTKRMTSAVCTPVGLIWSTGGRACILGKAQLEFNYAWQEMARNGTHAPVTQSSSLCEASEILGMGVLRFWKKGKTKSKNPFTSFFIDCLKRSFCSNDTNNNKLLNNLTLILEENQLLKDCLNGASIFSFVFRSEQKIPSDRNDQQPGSILIELIGFNFIRFSLSTVNEFGNSFHGDYRMELRQQQADLYVMQKQANTAYRRVFEEVVFYPTKQCALTEKPNRVENRSSLAPSSPLTTFSSVLHGATSTYMISELKETEINIFRNRIESSSSSSSSSLSTLDKLLRPFDQMSQAVRSIDQCLLVETGPRQKRLLKAIKQH</sequence>
<evidence type="ECO:0000313" key="1">
    <source>
        <dbReference type="EMBL" id="KRX97387.1"/>
    </source>
</evidence>
<proteinExistence type="predicted"/>
<evidence type="ECO:0000313" key="2">
    <source>
        <dbReference type="Proteomes" id="UP000054815"/>
    </source>
</evidence>
<organism evidence="1 2">
    <name type="scientific">Trichinella pseudospiralis</name>
    <name type="common">Parasitic roundworm</name>
    <dbReference type="NCBI Taxonomy" id="6337"/>
    <lineage>
        <taxon>Eukaryota</taxon>
        <taxon>Metazoa</taxon>
        <taxon>Ecdysozoa</taxon>
        <taxon>Nematoda</taxon>
        <taxon>Enoplea</taxon>
        <taxon>Dorylaimia</taxon>
        <taxon>Trichinellida</taxon>
        <taxon>Trichinellidae</taxon>
        <taxon>Trichinella</taxon>
    </lineage>
</organism>
<gene>
    <name evidence="1" type="ORF">T4E_8791</name>
</gene>